<name>A0AAV0WA15_9HEMI</name>
<protein>
    <submittedName>
        <fullName evidence="2">Uncharacterized protein</fullName>
    </submittedName>
</protein>
<evidence type="ECO:0000256" key="1">
    <source>
        <dbReference type="SAM" id="MobiDB-lite"/>
    </source>
</evidence>
<sequence>MSSSGPETDGHRDLGPSSMSTKKALKKGGHALRKMRVSILRSIKSLVLNRVPAHSRKSIETRYAKLLPRVAITLAAVQGEGEAPTAKYKGDADDSRSTLLPPPHIMAAAVLLTDIYHLEQELKQVDEERDRLITAGNEEMFGCQII</sequence>
<dbReference type="EMBL" id="CARXXK010000002">
    <property type="protein sequence ID" value="CAI6352653.1"/>
    <property type="molecule type" value="Genomic_DNA"/>
</dbReference>
<organism evidence="2 3">
    <name type="scientific">Macrosiphum euphorbiae</name>
    <name type="common">potato aphid</name>
    <dbReference type="NCBI Taxonomy" id="13131"/>
    <lineage>
        <taxon>Eukaryota</taxon>
        <taxon>Metazoa</taxon>
        <taxon>Ecdysozoa</taxon>
        <taxon>Arthropoda</taxon>
        <taxon>Hexapoda</taxon>
        <taxon>Insecta</taxon>
        <taxon>Pterygota</taxon>
        <taxon>Neoptera</taxon>
        <taxon>Paraneoptera</taxon>
        <taxon>Hemiptera</taxon>
        <taxon>Sternorrhyncha</taxon>
        <taxon>Aphidomorpha</taxon>
        <taxon>Aphidoidea</taxon>
        <taxon>Aphididae</taxon>
        <taxon>Macrosiphini</taxon>
        <taxon>Macrosiphum</taxon>
    </lineage>
</organism>
<comment type="caution">
    <text evidence="2">The sequence shown here is derived from an EMBL/GenBank/DDBJ whole genome shotgun (WGS) entry which is preliminary data.</text>
</comment>
<evidence type="ECO:0000313" key="2">
    <source>
        <dbReference type="EMBL" id="CAI6352653.1"/>
    </source>
</evidence>
<feature type="region of interest" description="Disordered" evidence="1">
    <location>
        <begin position="1"/>
        <end position="30"/>
    </location>
</feature>
<evidence type="ECO:0000313" key="3">
    <source>
        <dbReference type="Proteomes" id="UP001160148"/>
    </source>
</evidence>
<proteinExistence type="predicted"/>
<reference evidence="2 3" key="1">
    <citation type="submission" date="2023-01" db="EMBL/GenBank/DDBJ databases">
        <authorList>
            <person name="Whitehead M."/>
        </authorList>
    </citation>
    <scope>NUCLEOTIDE SEQUENCE [LARGE SCALE GENOMIC DNA]</scope>
</reference>
<accession>A0AAV0WA15</accession>
<dbReference type="Proteomes" id="UP001160148">
    <property type="component" value="Unassembled WGS sequence"/>
</dbReference>
<dbReference type="AlphaFoldDB" id="A0AAV0WA15"/>
<gene>
    <name evidence="2" type="ORF">MEUPH1_LOCUS8866</name>
</gene>
<keyword evidence="3" id="KW-1185">Reference proteome</keyword>